<protein>
    <submittedName>
        <fullName evidence="1">Os01g0327250 protein</fullName>
    </submittedName>
</protein>
<dbReference type="InParanoid" id="A0A0N7KCV6"/>
<reference evidence="2" key="1">
    <citation type="journal article" date="2005" name="Nature">
        <title>The map-based sequence of the rice genome.</title>
        <authorList>
            <consortium name="International rice genome sequencing project (IRGSP)"/>
            <person name="Matsumoto T."/>
            <person name="Wu J."/>
            <person name="Kanamori H."/>
            <person name="Katayose Y."/>
            <person name="Fujisawa M."/>
            <person name="Namiki N."/>
            <person name="Mizuno H."/>
            <person name="Yamamoto K."/>
            <person name="Antonio B.A."/>
            <person name="Baba T."/>
            <person name="Sakata K."/>
            <person name="Nagamura Y."/>
            <person name="Aoki H."/>
            <person name="Arikawa K."/>
            <person name="Arita K."/>
            <person name="Bito T."/>
            <person name="Chiden Y."/>
            <person name="Fujitsuka N."/>
            <person name="Fukunaka R."/>
            <person name="Hamada M."/>
            <person name="Harada C."/>
            <person name="Hayashi A."/>
            <person name="Hijishita S."/>
            <person name="Honda M."/>
            <person name="Hosokawa S."/>
            <person name="Ichikawa Y."/>
            <person name="Idonuma A."/>
            <person name="Iijima M."/>
            <person name="Ikeda M."/>
            <person name="Ikeno M."/>
            <person name="Ito K."/>
            <person name="Ito S."/>
            <person name="Ito T."/>
            <person name="Ito Y."/>
            <person name="Ito Y."/>
            <person name="Iwabuchi A."/>
            <person name="Kamiya K."/>
            <person name="Karasawa W."/>
            <person name="Kurita K."/>
            <person name="Katagiri S."/>
            <person name="Kikuta A."/>
            <person name="Kobayashi H."/>
            <person name="Kobayashi N."/>
            <person name="Machita K."/>
            <person name="Maehara T."/>
            <person name="Masukawa M."/>
            <person name="Mizubayashi T."/>
            <person name="Mukai Y."/>
            <person name="Nagasaki H."/>
            <person name="Nagata Y."/>
            <person name="Naito S."/>
            <person name="Nakashima M."/>
            <person name="Nakama Y."/>
            <person name="Nakamichi Y."/>
            <person name="Nakamura M."/>
            <person name="Meguro A."/>
            <person name="Negishi M."/>
            <person name="Ohta I."/>
            <person name="Ohta T."/>
            <person name="Okamoto M."/>
            <person name="Ono N."/>
            <person name="Saji S."/>
            <person name="Sakaguchi M."/>
            <person name="Sakai K."/>
            <person name="Shibata M."/>
            <person name="Shimokawa T."/>
            <person name="Song J."/>
            <person name="Takazaki Y."/>
            <person name="Terasawa K."/>
            <person name="Tsugane M."/>
            <person name="Tsuji K."/>
            <person name="Ueda S."/>
            <person name="Waki K."/>
            <person name="Yamagata H."/>
            <person name="Yamamoto M."/>
            <person name="Yamamoto S."/>
            <person name="Yamane H."/>
            <person name="Yoshiki S."/>
            <person name="Yoshihara R."/>
            <person name="Yukawa K."/>
            <person name="Zhong H."/>
            <person name="Yano M."/>
            <person name="Yuan Q."/>
            <person name="Ouyang S."/>
            <person name="Liu J."/>
            <person name="Jones K.M."/>
            <person name="Gansberger K."/>
            <person name="Moffat K."/>
            <person name="Hill J."/>
            <person name="Bera J."/>
            <person name="Fadrosh D."/>
            <person name="Jin S."/>
            <person name="Johri S."/>
            <person name="Kim M."/>
            <person name="Overton L."/>
            <person name="Reardon M."/>
            <person name="Tsitrin T."/>
            <person name="Vuong H."/>
            <person name="Weaver B."/>
            <person name="Ciecko A."/>
            <person name="Tallon L."/>
            <person name="Jackson J."/>
            <person name="Pai G."/>
            <person name="Aken S.V."/>
            <person name="Utterback T."/>
            <person name="Reidmuller S."/>
            <person name="Feldblyum T."/>
            <person name="Hsiao J."/>
            <person name="Zismann V."/>
            <person name="Iobst S."/>
            <person name="de Vazeille A.R."/>
            <person name="Buell C.R."/>
            <person name="Ying K."/>
            <person name="Li Y."/>
            <person name="Lu T."/>
            <person name="Huang Y."/>
            <person name="Zhao Q."/>
            <person name="Feng Q."/>
            <person name="Zhang L."/>
            <person name="Zhu J."/>
            <person name="Weng Q."/>
            <person name="Mu J."/>
            <person name="Lu Y."/>
            <person name="Fan D."/>
            <person name="Liu Y."/>
            <person name="Guan J."/>
            <person name="Zhang Y."/>
            <person name="Yu S."/>
            <person name="Liu X."/>
            <person name="Zhang Y."/>
            <person name="Hong G."/>
            <person name="Han B."/>
            <person name="Choisne N."/>
            <person name="Demange N."/>
            <person name="Orjeda G."/>
            <person name="Samain S."/>
            <person name="Cattolico L."/>
            <person name="Pelletier E."/>
            <person name="Couloux A."/>
            <person name="Segurens B."/>
            <person name="Wincker P."/>
            <person name="D'Hont A."/>
            <person name="Scarpelli C."/>
            <person name="Weissenbach J."/>
            <person name="Salanoubat M."/>
            <person name="Quetier F."/>
            <person name="Yu Y."/>
            <person name="Kim H.R."/>
            <person name="Rambo T."/>
            <person name="Currie J."/>
            <person name="Collura K."/>
            <person name="Luo M."/>
            <person name="Yang T."/>
            <person name="Ammiraju J.S.S."/>
            <person name="Engler F."/>
            <person name="Soderlund C."/>
            <person name="Wing R.A."/>
            <person name="Palmer L.E."/>
            <person name="de la Bastide M."/>
            <person name="Spiegel L."/>
            <person name="Nascimento L."/>
            <person name="Zutavern T."/>
            <person name="O'Shaughnessy A."/>
            <person name="Dike S."/>
            <person name="Dedhia N."/>
            <person name="Preston R."/>
            <person name="Balija V."/>
            <person name="McCombie W.R."/>
            <person name="Chow T."/>
            <person name="Chen H."/>
            <person name="Chung M."/>
            <person name="Chen C."/>
            <person name="Shaw J."/>
            <person name="Wu H."/>
            <person name="Hsiao K."/>
            <person name="Chao Y."/>
            <person name="Chu M."/>
            <person name="Cheng C."/>
            <person name="Hour A."/>
            <person name="Lee P."/>
            <person name="Lin S."/>
            <person name="Lin Y."/>
            <person name="Liou J."/>
            <person name="Liu S."/>
            <person name="Hsing Y."/>
            <person name="Raghuvanshi S."/>
            <person name="Mohanty A."/>
            <person name="Bharti A.K."/>
            <person name="Gaur A."/>
            <person name="Gupta V."/>
            <person name="Kumar D."/>
            <person name="Ravi V."/>
            <person name="Vij S."/>
            <person name="Kapur A."/>
            <person name="Khurana P."/>
            <person name="Khurana P."/>
            <person name="Khurana J.P."/>
            <person name="Tyagi A.K."/>
            <person name="Gaikwad K."/>
            <person name="Singh A."/>
            <person name="Dalal V."/>
            <person name="Srivastava S."/>
            <person name="Dixit A."/>
            <person name="Pal A.K."/>
            <person name="Ghazi I.A."/>
            <person name="Yadav M."/>
            <person name="Pandit A."/>
            <person name="Bhargava A."/>
            <person name="Sureshbabu K."/>
            <person name="Batra K."/>
            <person name="Sharma T.R."/>
            <person name="Mohapatra T."/>
            <person name="Singh N.K."/>
            <person name="Messing J."/>
            <person name="Nelson A.B."/>
            <person name="Fuks G."/>
            <person name="Kavchok S."/>
            <person name="Keizer G."/>
            <person name="Linton E."/>
            <person name="Llaca V."/>
            <person name="Song R."/>
            <person name="Tanyolac B."/>
            <person name="Young S."/>
            <person name="Ho-Il K."/>
            <person name="Hahn J.H."/>
            <person name="Sangsakoo G."/>
            <person name="Vanavichit A."/>
            <person name="de Mattos Luiz.A.T."/>
            <person name="Zimmer P.D."/>
            <person name="Malone G."/>
            <person name="Dellagostin O."/>
            <person name="de Oliveira A.C."/>
            <person name="Bevan M."/>
            <person name="Bancroft I."/>
            <person name="Minx P."/>
            <person name="Cordum H."/>
            <person name="Wilson R."/>
            <person name="Cheng Z."/>
            <person name="Jin W."/>
            <person name="Jiang J."/>
            <person name="Leong S.A."/>
            <person name="Iwama H."/>
            <person name="Gojobori T."/>
            <person name="Itoh T."/>
            <person name="Niimura Y."/>
            <person name="Fujii Y."/>
            <person name="Habara T."/>
            <person name="Sakai H."/>
            <person name="Sato Y."/>
            <person name="Wilson G."/>
            <person name="Kumar K."/>
            <person name="McCouch S."/>
            <person name="Juretic N."/>
            <person name="Hoen D."/>
            <person name="Wright S."/>
            <person name="Bruskiewich R."/>
            <person name="Bureau T."/>
            <person name="Miyao A."/>
            <person name="Hirochika H."/>
            <person name="Nishikawa T."/>
            <person name="Kadowaki K."/>
            <person name="Sugiura M."/>
            <person name="Burr B."/>
            <person name="Sasaki T."/>
        </authorList>
    </citation>
    <scope>NUCLEOTIDE SEQUENCE [LARGE SCALE GENOMIC DNA]</scope>
    <source>
        <strain evidence="2">cv. Nipponbare</strain>
    </source>
</reference>
<organism evidence="1 2">
    <name type="scientific">Oryza sativa subsp. japonica</name>
    <name type="common">Rice</name>
    <dbReference type="NCBI Taxonomy" id="39947"/>
    <lineage>
        <taxon>Eukaryota</taxon>
        <taxon>Viridiplantae</taxon>
        <taxon>Streptophyta</taxon>
        <taxon>Embryophyta</taxon>
        <taxon>Tracheophyta</taxon>
        <taxon>Spermatophyta</taxon>
        <taxon>Magnoliopsida</taxon>
        <taxon>Liliopsida</taxon>
        <taxon>Poales</taxon>
        <taxon>Poaceae</taxon>
        <taxon>BOP clade</taxon>
        <taxon>Oryzoideae</taxon>
        <taxon>Oryzeae</taxon>
        <taxon>Oryzinae</taxon>
        <taxon>Oryza</taxon>
        <taxon>Oryza sativa</taxon>
    </lineage>
</organism>
<proteinExistence type="predicted"/>
<gene>
    <name evidence="1" type="ordered locus">Os01g0327250</name>
    <name evidence="1" type="ORF">OSNPB_010327250</name>
</gene>
<dbReference type="EMBL" id="AP014957">
    <property type="protein sequence ID" value="BAS71881.1"/>
    <property type="molecule type" value="Genomic_DNA"/>
</dbReference>
<feature type="non-terminal residue" evidence="1">
    <location>
        <position position="242"/>
    </location>
</feature>
<reference evidence="1 2" key="2">
    <citation type="journal article" date="2013" name="Plant Cell Physiol.">
        <title>Rice Annotation Project Database (RAP-DB): an integrative and interactive database for rice genomics.</title>
        <authorList>
            <person name="Sakai H."/>
            <person name="Lee S.S."/>
            <person name="Tanaka T."/>
            <person name="Numa H."/>
            <person name="Kim J."/>
            <person name="Kawahara Y."/>
            <person name="Wakimoto H."/>
            <person name="Yang C.C."/>
            <person name="Iwamoto M."/>
            <person name="Abe T."/>
            <person name="Yamada Y."/>
            <person name="Muto A."/>
            <person name="Inokuchi H."/>
            <person name="Ikemura T."/>
            <person name="Matsumoto T."/>
            <person name="Sasaki T."/>
            <person name="Itoh T."/>
        </authorList>
    </citation>
    <scope>NUCLEOTIDE SEQUENCE [LARGE SCALE GENOMIC DNA]</scope>
    <source>
        <strain evidence="2">cv. Nipponbare</strain>
    </source>
</reference>
<sequence>AVEPDLPPGAGEHVDVAHLDHGGDELLLPQRLVGGEGVDEGEERGVADELVVGEVEAQVERQQLVVVVVQRRRRAHVDLRRDRREPPRRRRAQRLQQRLVRRANRPIRLHREKSSPHEGGAVRAADGVGAGEDDHLLGGQVPELEAVDELRRREVWPGEREGVGVDGDVAVAAAGGDLVEGVAGEVDAVAGGEGEDVGAGDGARARRLDGGLGGVDHLETPEAGVVRRRVALRRAVRREDQH</sequence>
<dbReference type="Gramene" id="Os01t0327250-00">
    <property type="protein sequence ID" value="Os01t0327250-00"/>
    <property type="gene ID" value="Os01g0327250"/>
</dbReference>
<name>A0A0N7KCV6_ORYSJ</name>
<keyword evidence="2" id="KW-1185">Reference proteome</keyword>
<evidence type="ECO:0000313" key="1">
    <source>
        <dbReference type="EMBL" id="BAS71881.1"/>
    </source>
</evidence>
<dbReference type="Proteomes" id="UP000059680">
    <property type="component" value="Chromosome 1"/>
</dbReference>
<accession>A0A0N7KCV6</accession>
<dbReference type="AlphaFoldDB" id="A0A0N7KCV6"/>
<dbReference type="PaxDb" id="39947-A0A0N7KCV6"/>
<reference evidence="1 2" key="3">
    <citation type="journal article" date="2013" name="Rice">
        <title>Improvement of the Oryza sativa Nipponbare reference genome using next generation sequence and optical map data.</title>
        <authorList>
            <person name="Kawahara Y."/>
            <person name="de la Bastide M."/>
            <person name="Hamilton J.P."/>
            <person name="Kanamori H."/>
            <person name="McCombie W.R."/>
            <person name="Ouyang S."/>
            <person name="Schwartz D.C."/>
            <person name="Tanaka T."/>
            <person name="Wu J."/>
            <person name="Zhou S."/>
            <person name="Childs K.L."/>
            <person name="Davidson R.M."/>
            <person name="Lin H."/>
            <person name="Quesada-Ocampo L."/>
            <person name="Vaillancourt B."/>
            <person name="Sakai H."/>
            <person name="Lee S.S."/>
            <person name="Kim J."/>
            <person name="Numa H."/>
            <person name="Itoh T."/>
            <person name="Buell C.R."/>
            <person name="Matsumoto T."/>
        </authorList>
    </citation>
    <scope>NUCLEOTIDE SEQUENCE [LARGE SCALE GENOMIC DNA]</scope>
    <source>
        <strain evidence="2">cv. Nipponbare</strain>
    </source>
</reference>
<evidence type="ECO:0000313" key="2">
    <source>
        <dbReference type="Proteomes" id="UP000059680"/>
    </source>
</evidence>